<keyword evidence="3" id="KW-1185">Reference proteome</keyword>
<sequence>MIKLLKLFCVFLLVSASTSCAKKYVEELKKPSEPIADASKSVVVISKDEVILYEFDKEFSKNFKDKKEFSEYYTNNFDKQLTVNNLFKEVISSEGKYDIESIFSNNKVDLIISIEDFKIAAYFESSQNNSYAVNLGNSYKKKSSVKTRIKVYDKVSKKAFAEFYVIGESDYSESDYKKIVERATEKSIENTIEYLKTGKIKF</sequence>
<dbReference type="RefSeq" id="WP_379742639.1">
    <property type="nucleotide sequence ID" value="NZ_JBHSGW010000027.1"/>
</dbReference>
<reference evidence="3" key="1">
    <citation type="journal article" date="2019" name="Int. J. Syst. Evol. Microbiol.">
        <title>The Global Catalogue of Microorganisms (GCM) 10K type strain sequencing project: providing services to taxonomists for standard genome sequencing and annotation.</title>
        <authorList>
            <consortium name="The Broad Institute Genomics Platform"/>
            <consortium name="The Broad Institute Genome Sequencing Center for Infectious Disease"/>
            <person name="Wu L."/>
            <person name="Ma J."/>
        </authorList>
    </citation>
    <scope>NUCLEOTIDE SEQUENCE [LARGE SCALE GENOMIC DNA]</scope>
    <source>
        <strain evidence="3">CCUG 50349</strain>
    </source>
</reference>
<evidence type="ECO:0000256" key="1">
    <source>
        <dbReference type="SAM" id="SignalP"/>
    </source>
</evidence>
<dbReference type="EMBL" id="JBHSGW010000027">
    <property type="protein sequence ID" value="MFC4740713.1"/>
    <property type="molecule type" value="Genomic_DNA"/>
</dbReference>
<evidence type="ECO:0000313" key="3">
    <source>
        <dbReference type="Proteomes" id="UP001595885"/>
    </source>
</evidence>
<accession>A0ABV9P5L7</accession>
<evidence type="ECO:0008006" key="4">
    <source>
        <dbReference type="Google" id="ProtNLM"/>
    </source>
</evidence>
<comment type="caution">
    <text evidence="2">The sequence shown here is derived from an EMBL/GenBank/DDBJ whole genome shotgun (WGS) entry which is preliminary data.</text>
</comment>
<dbReference type="PROSITE" id="PS51257">
    <property type="entry name" value="PROKAR_LIPOPROTEIN"/>
    <property type="match status" value="1"/>
</dbReference>
<feature type="signal peptide" evidence="1">
    <location>
        <begin position="1"/>
        <end position="21"/>
    </location>
</feature>
<gene>
    <name evidence="2" type="ORF">ACFO3U_11985</name>
</gene>
<feature type="chain" id="PRO_5047185628" description="Lipoprotein" evidence="1">
    <location>
        <begin position="22"/>
        <end position="202"/>
    </location>
</feature>
<name>A0ABV9P5L7_9FLAO</name>
<dbReference type="Proteomes" id="UP001595885">
    <property type="component" value="Unassembled WGS sequence"/>
</dbReference>
<evidence type="ECO:0000313" key="2">
    <source>
        <dbReference type="EMBL" id="MFC4740713.1"/>
    </source>
</evidence>
<keyword evidence="1" id="KW-0732">Signal</keyword>
<protein>
    <recommendedName>
        <fullName evidence="4">Lipoprotein</fullName>
    </recommendedName>
</protein>
<proteinExistence type="predicted"/>
<organism evidence="2 3">
    <name type="scientific">Flavobacterium ponti</name>
    <dbReference type="NCBI Taxonomy" id="665133"/>
    <lineage>
        <taxon>Bacteria</taxon>
        <taxon>Pseudomonadati</taxon>
        <taxon>Bacteroidota</taxon>
        <taxon>Flavobacteriia</taxon>
        <taxon>Flavobacteriales</taxon>
        <taxon>Flavobacteriaceae</taxon>
        <taxon>Flavobacterium</taxon>
    </lineage>
</organism>